<protein>
    <recommendedName>
        <fullName evidence="4">ABC transporter ATP-binding protein</fullName>
    </recommendedName>
</protein>
<dbReference type="EMBL" id="AP022601">
    <property type="protein sequence ID" value="BBY94053.1"/>
    <property type="molecule type" value="Genomic_DNA"/>
</dbReference>
<reference evidence="2 3" key="1">
    <citation type="journal article" date="2019" name="Emerg. Microbes Infect.">
        <title>Comprehensive subspecies identification of 175 nontuberculous mycobacteria species based on 7547 genomic profiles.</title>
        <authorList>
            <person name="Matsumoto Y."/>
            <person name="Kinjo T."/>
            <person name="Motooka D."/>
            <person name="Nabeya D."/>
            <person name="Jung N."/>
            <person name="Uechi K."/>
            <person name="Horii T."/>
            <person name="Iida T."/>
            <person name="Fujita J."/>
            <person name="Nakamura S."/>
        </authorList>
    </citation>
    <scope>NUCLEOTIDE SEQUENCE [LARGE SCALE GENOMIC DNA]</scope>
    <source>
        <strain evidence="2 3">JCM 6399</strain>
    </source>
</reference>
<dbReference type="InterPro" id="IPR027417">
    <property type="entry name" value="P-loop_NTPase"/>
</dbReference>
<dbReference type="SUPFAM" id="SSF52540">
    <property type="entry name" value="P-loop containing nucleoside triphosphate hydrolases"/>
    <property type="match status" value="1"/>
</dbReference>
<dbReference type="Gene3D" id="3.40.50.300">
    <property type="entry name" value="P-loop containing nucleotide triphosphate hydrolases"/>
    <property type="match status" value="1"/>
</dbReference>
<dbReference type="KEGG" id="mgau:MGALJ_37220"/>
<evidence type="ECO:0000313" key="2">
    <source>
        <dbReference type="EMBL" id="BBY94053.1"/>
    </source>
</evidence>
<dbReference type="AlphaFoldDB" id="A0A9W4BC26"/>
<feature type="region of interest" description="Disordered" evidence="1">
    <location>
        <begin position="22"/>
        <end position="48"/>
    </location>
</feature>
<organism evidence="2 3">
    <name type="scientific">Mycobacterium gallinarum</name>
    <dbReference type="NCBI Taxonomy" id="39689"/>
    <lineage>
        <taxon>Bacteria</taxon>
        <taxon>Bacillati</taxon>
        <taxon>Actinomycetota</taxon>
        <taxon>Actinomycetes</taxon>
        <taxon>Mycobacteriales</taxon>
        <taxon>Mycobacteriaceae</taxon>
        <taxon>Mycobacterium</taxon>
    </lineage>
</organism>
<evidence type="ECO:0000313" key="3">
    <source>
        <dbReference type="Proteomes" id="UP000465785"/>
    </source>
</evidence>
<accession>A0A9W4BC26</accession>
<proteinExistence type="predicted"/>
<dbReference type="Proteomes" id="UP000465785">
    <property type="component" value="Chromosome"/>
</dbReference>
<keyword evidence="3" id="KW-1185">Reference proteome</keyword>
<evidence type="ECO:0008006" key="4">
    <source>
        <dbReference type="Google" id="ProtNLM"/>
    </source>
</evidence>
<name>A0A9W4BC26_9MYCO</name>
<gene>
    <name evidence="2" type="ORF">MGALJ_37220</name>
</gene>
<evidence type="ECO:0000256" key="1">
    <source>
        <dbReference type="SAM" id="MobiDB-lite"/>
    </source>
</evidence>
<dbReference type="RefSeq" id="WP_232076187.1">
    <property type="nucleotide sequence ID" value="NZ_AP022601.1"/>
</dbReference>
<sequence length="65" mass="6771">MKVLTDLDFALDAGEFVVVTGPSGSGKSRTAGNEAVNANAGRGASARQACRTQDFATIHRHDPRA</sequence>